<name>A0A3B1B7X9_9ZZZZ</name>
<dbReference type="InterPro" id="IPR039563">
    <property type="entry name" value="Peptidase_C39_single_dom"/>
</dbReference>
<sequence length="327" mass="36101">MFTTFRGIIYLNSLLFLLLGCANSPQTHQLLATPPSSLPIEIELTSTPFISQTENYCGPAALATVLQAQGRAVTISELGELLYLPQREGSLQIEMDATARSFEMLSYPLSGNISDLLTEVSAGNPVLVFQNLGLSWYPRWHYAVVIGFDLEQGEIILRSGTIKRYVINLSTFEQTWRRTDYWARVVVAADKIPVTATALKFIKAVNALETSGHIETAAQAYRKAATRWPQNITVLQAWGNSEFEQGAFAEAESAFRQAITVNPTTASVWNNLAYVLMARQCTQGAREAIRCARKLSPDDENIIASENDISQIKPSRGKSCAVLQCSE</sequence>
<dbReference type="PROSITE" id="PS50005">
    <property type="entry name" value="TPR"/>
    <property type="match status" value="1"/>
</dbReference>
<dbReference type="CDD" id="cd02549">
    <property type="entry name" value="Peptidase_C39A"/>
    <property type="match status" value="1"/>
</dbReference>
<dbReference type="Gene3D" id="3.90.70.10">
    <property type="entry name" value="Cysteine proteinases"/>
    <property type="match status" value="1"/>
</dbReference>
<protein>
    <recommendedName>
        <fullName evidence="1">Peptidase C39-like domain-containing protein</fullName>
    </recommendedName>
</protein>
<dbReference type="PROSITE" id="PS51257">
    <property type="entry name" value="PROKAR_LIPOPROTEIN"/>
    <property type="match status" value="1"/>
</dbReference>
<organism evidence="2">
    <name type="scientific">hydrothermal vent metagenome</name>
    <dbReference type="NCBI Taxonomy" id="652676"/>
    <lineage>
        <taxon>unclassified sequences</taxon>
        <taxon>metagenomes</taxon>
        <taxon>ecological metagenomes</taxon>
    </lineage>
</organism>
<dbReference type="SMART" id="SM00028">
    <property type="entry name" value="TPR"/>
    <property type="match status" value="3"/>
</dbReference>
<dbReference type="InterPro" id="IPR011990">
    <property type="entry name" value="TPR-like_helical_dom_sf"/>
</dbReference>
<gene>
    <name evidence="2" type="ORF">MNBD_GAMMA25-1876</name>
</gene>
<evidence type="ECO:0000313" key="2">
    <source>
        <dbReference type="EMBL" id="VAX06420.1"/>
    </source>
</evidence>
<dbReference type="Pfam" id="PF13529">
    <property type="entry name" value="Peptidase_C39_2"/>
    <property type="match status" value="1"/>
</dbReference>
<accession>A0A3B1B7X9</accession>
<dbReference type="NCBIfam" id="NF033920">
    <property type="entry name" value="C39_PA2778_fam"/>
    <property type="match status" value="1"/>
</dbReference>
<evidence type="ECO:0000259" key="1">
    <source>
        <dbReference type="Pfam" id="PF13529"/>
    </source>
</evidence>
<dbReference type="SUPFAM" id="SSF48452">
    <property type="entry name" value="TPR-like"/>
    <property type="match status" value="1"/>
</dbReference>
<dbReference type="InterPro" id="IPR019734">
    <property type="entry name" value="TPR_rpt"/>
</dbReference>
<proteinExistence type="predicted"/>
<dbReference type="Pfam" id="PF13432">
    <property type="entry name" value="TPR_16"/>
    <property type="match status" value="1"/>
</dbReference>
<reference evidence="2" key="1">
    <citation type="submission" date="2018-06" db="EMBL/GenBank/DDBJ databases">
        <authorList>
            <person name="Zhirakovskaya E."/>
        </authorList>
    </citation>
    <scope>NUCLEOTIDE SEQUENCE</scope>
</reference>
<dbReference type="InterPro" id="IPR039564">
    <property type="entry name" value="Peptidase_C39-like"/>
</dbReference>
<feature type="domain" description="Peptidase C39-like" evidence="1">
    <location>
        <begin position="47"/>
        <end position="156"/>
    </location>
</feature>
<dbReference type="Gene3D" id="1.25.40.10">
    <property type="entry name" value="Tetratricopeptide repeat domain"/>
    <property type="match status" value="1"/>
</dbReference>
<dbReference type="EMBL" id="UOFY01000008">
    <property type="protein sequence ID" value="VAX06420.1"/>
    <property type="molecule type" value="Genomic_DNA"/>
</dbReference>
<dbReference type="AlphaFoldDB" id="A0A3B1B7X9"/>